<organism evidence="12 13">
    <name type="scientific">Pristionchus pacificus</name>
    <name type="common">Parasitic nematode worm</name>
    <dbReference type="NCBI Taxonomy" id="54126"/>
    <lineage>
        <taxon>Eukaryota</taxon>
        <taxon>Metazoa</taxon>
        <taxon>Ecdysozoa</taxon>
        <taxon>Nematoda</taxon>
        <taxon>Chromadorea</taxon>
        <taxon>Rhabditida</taxon>
        <taxon>Rhabditina</taxon>
        <taxon>Diplogasteromorpha</taxon>
        <taxon>Diplogasteroidea</taxon>
        <taxon>Neodiplogasteridae</taxon>
        <taxon>Pristionchus</taxon>
    </lineage>
</organism>
<evidence type="ECO:0000256" key="2">
    <source>
        <dbReference type="ARBA" id="ARBA00005343"/>
    </source>
</evidence>
<keyword evidence="4" id="KW-0654">Proteoglycan</keyword>
<keyword evidence="8" id="KW-0357">Heparan sulfate</keyword>
<dbReference type="Pfam" id="PF01034">
    <property type="entry name" value="Syndecan"/>
    <property type="match status" value="1"/>
</dbReference>
<dbReference type="InterPro" id="IPR027789">
    <property type="entry name" value="Syndecan/Neurexin_dom"/>
</dbReference>
<evidence type="ECO:0000256" key="5">
    <source>
        <dbReference type="ARBA" id="ARBA00022989"/>
    </source>
</evidence>
<protein>
    <submittedName>
        <fullName evidence="12">Sdn-1</fullName>
    </submittedName>
</protein>
<keyword evidence="5 10" id="KW-1133">Transmembrane helix</keyword>
<evidence type="ECO:0000256" key="6">
    <source>
        <dbReference type="ARBA" id="ARBA00023136"/>
    </source>
</evidence>
<dbReference type="PANTHER" id="PTHR10915:SF1">
    <property type="entry name" value="SYNDECAN"/>
    <property type="match status" value="1"/>
</dbReference>
<reference evidence="12" key="2">
    <citation type="submission" date="2022-06" db="UniProtKB">
        <authorList>
            <consortium name="EnsemblMetazoa"/>
        </authorList>
    </citation>
    <scope>IDENTIFICATION</scope>
    <source>
        <strain evidence="12">PS312</strain>
    </source>
</reference>
<sequence length="281" mass="30003">MRLRLATCLVLVLAASTVASTFGSLPSKRSIPNAPTAKAFKKDEVEGSGEPAKAGTVDTDGRKSIGYSPDDEDAVEGSGVPPVETNPSTVSQPPKRPQTSASPPQPSPSDSDDESVEGSGNEKDDTGSPFTPPSLMTTTTTTTAAPNVMRPAVESVPSKAPMWETVAVTETPVLTTRNPLYERTTPPIKEKEKSTEGTPIRTNTTEQPALFPFHSMLKPGIFAAVVGGTVVGLLMAILLVMFIVYRMRKRDEGSYALEEPKQRPYSGYAYTKASSTKEFYA</sequence>
<accession>A0A2A6CFS2</accession>
<dbReference type="Proteomes" id="UP000005239">
    <property type="component" value="Unassembled WGS sequence"/>
</dbReference>
<proteinExistence type="inferred from homology"/>
<dbReference type="InterPro" id="IPR003585">
    <property type="entry name" value="Neurexin-like"/>
</dbReference>
<evidence type="ECO:0000256" key="7">
    <source>
        <dbReference type="ARBA" id="ARBA00023180"/>
    </source>
</evidence>
<feature type="chain" id="PRO_5043994297" evidence="11">
    <location>
        <begin position="24"/>
        <end position="281"/>
    </location>
</feature>
<keyword evidence="3 10" id="KW-0812">Transmembrane</keyword>
<comment type="similarity">
    <text evidence="2">Belongs to the syndecan proteoglycan family.</text>
</comment>
<dbReference type="GO" id="GO:0009792">
    <property type="term" value="P:embryo development ending in birth or egg hatching"/>
    <property type="evidence" value="ECO:0007669"/>
    <property type="project" value="EnsemblMetazoa"/>
</dbReference>
<gene>
    <name evidence="12" type="primary">WBGene00114421</name>
</gene>
<evidence type="ECO:0000313" key="13">
    <source>
        <dbReference type="Proteomes" id="UP000005239"/>
    </source>
</evidence>
<dbReference type="SMART" id="SM00294">
    <property type="entry name" value="4.1m"/>
    <property type="match status" value="1"/>
</dbReference>
<dbReference type="GO" id="GO:0002119">
    <property type="term" value="P:nematode larval development"/>
    <property type="evidence" value="ECO:0007669"/>
    <property type="project" value="EnsemblMetazoa"/>
</dbReference>
<dbReference type="GO" id="GO:0016477">
    <property type="term" value="P:cell migration"/>
    <property type="evidence" value="ECO:0000318"/>
    <property type="project" value="GO_Central"/>
</dbReference>
<dbReference type="GO" id="GO:0016020">
    <property type="term" value="C:membrane"/>
    <property type="evidence" value="ECO:0007669"/>
    <property type="project" value="UniProtKB-SubCell"/>
</dbReference>
<dbReference type="InterPro" id="IPR001050">
    <property type="entry name" value="Syndecan"/>
</dbReference>
<reference evidence="13" key="1">
    <citation type="journal article" date="2008" name="Nat. Genet.">
        <title>The Pristionchus pacificus genome provides a unique perspective on nematode lifestyle and parasitism.</title>
        <authorList>
            <person name="Dieterich C."/>
            <person name="Clifton S.W."/>
            <person name="Schuster L.N."/>
            <person name="Chinwalla A."/>
            <person name="Delehaunty K."/>
            <person name="Dinkelacker I."/>
            <person name="Fulton L."/>
            <person name="Fulton R."/>
            <person name="Godfrey J."/>
            <person name="Minx P."/>
            <person name="Mitreva M."/>
            <person name="Roeseler W."/>
            <person name="Tian H."/>
            <person name="Witte H."/>
            <person name="Yang S.P."/>
            <person name="Wilson R.K."/>
            <person name="Sommer R.J."/>
        </authorList>
    </citation>
    <scope>NUCLEOTIDE SEQUENCE [LARGE SCALE GENOMIC DNA]</scope>
    <source>
        <strain evidence="13">PS312</strain>
    </source>
</reference>
<keyword evidence="7" id="KW-0325">Glycoprotein</keyword>
<evidence type="ECO:0000256" key="1">
    <source>
        <dbReference type="ARBA" id="ARBA00004479"/>
    </source>
</evidence>
<dbReference type="OrthoDB" id="10044468at2759"/>
<feature type="signal peptide" evidence="11">
    <location>
        <begin position="1"/>
        <end position="23"/>
    </location>
</feature>
<keyword evidence="13" id="KW-1185">Reference proteome</keyword>
<evidence type="ECO:0000256" key="9">
    <source>
        <dbReference type="SAM" id="MobiDB-lite"/>
    </source>
</evidence>
<evidence type="ECO:0000256" key="3">
    <source>
        <dbReference type="ARBA" id="ARBA00022692"/>
    </source>
</evidence>
<dbReference type="PANTHER" id="PTHR10915">
    <property type="entry name" value="SYNDECAN"/>
    <property type="match status" value="1"/>
</dbReference>
<dbReference type="AlphaFoldDB" id="A0A2A6CFS2"/>
<feature type="transmembrane region" description="Helical" evidence="10">
    <location>
        <begin position="221"/>
        <end position="245"/>
    </location>
</feature>
<feature type="region of interest" description="Disordered" evidence="9">
    <location>
        <begin position="23"/>
        <end position="149"/>
    </location>
</feature>
<evidence type="ECO:0000256" key="8">
    <source>
        <dbReference type="ARBA" id="ARBA00023207"/>
    </source>
</evidence>
<comment type="subcellular location">
    <subcellularLocation>
        <location evidence="1">Membrane</location>
        <topology evidence="1">Single-pass type I membrane protein</topology>
    </subcellularLocation>
</comment>
<evidence type="ECO:0000256" key="4">
    <source>
        <dbReference type="ARBA" id="ARBA00022974"/>
    </source>
</evidence>
<dbReference type="EnsemblMetazoa" id="PPA24867.1">
    <property type="protein sequence ID" value="PPA24867.1"/>
    <property type="gene ID" value="WBGene00114421"/>
</dbReference>
<evidence type="ECO:0000256" key="10">
    <source>
        <dbReference type="SAM" id="Phobius"/>
    </source>
</evidence>
<accession>A0A8R1YFS0</accession>
<evidence type="ECO:0000313" key="12">
    <source>
        <dbReference type="EnsemblMetazoa" id="PPA24867.1"/>
    </source>
</evidence>
<dbReference type="GO" id="GO:0009986">
    <property type="term" value="C:cell surface"/>
    <property type="evidence" value="ECO:0000318"/>
    <property type="project" value="GO_Central"/>
</dbReference>
<name>A0A2A6CFS2_PRIPA</name>
<dbReference type="GO" id="GO:0048730">
    <property type="term" value="P:epidermis morphogenesis"/>
    <property type="evidence" value="ECO:0007669"/>
    <property type="project" value="EnsemblMetazoa"/>
</dbReference>
<keyword evidence="6 10" id="KW-0472">Membrane</keyword>
<keyword evidence="11" id="KW-0732">Signal</keyword>
<evidence type="ECO:0000256" key="11">
    <source>
        <dbReference type="SAM" id="SignalP"/>
    </source>
</evidence>